<dbReference type="EMBL" id="JBHTLD010000229">
    <property type="protein sequence ID" value="MFD1188197.1"/>
    <property type="molecule type" value="Genomic_DNA"/>
</dbReference>
<dbReference type="CDD" id="cd04185">
    <property type="entry name" value="GT_2_like_b"/>
    <property type="match status" value="1"/>
</dbReference>
<dbReference type="Gene3D" id="3.90.550.10">
    <property type="entry name" value="Spore Coat Polysaccharide Biosynthesis Protein SpsA, Chain A"/>
    <property type="match status" value="1"/>
</dbReference>
<sequence length="280" mass="33066">MNESVGVIILTCNRLKLLKITLCKVLAQTHKSIQVLVVDNHSQDGTREYLDLMDNIEKIYLSENTGPAGGFYEGVKYFAEKTNVDYVWMMDDDFFPFDSCLEILLNSTNDKTVVFPYIREKDFATRRMPGWWGVLIPMQVIKHVGYPRKDFFFWAEDSEYLMDRMRDKFNYPLKWVAAAKGVHFTARVTNYRQPWRYYYEVRNMLYMRLYVKERTVLRAYKLVRSWVKLFGAILLKENNKSAKLEWFLRGTVHGVTKQLGKTIDPHVAKDKSSSHHKISR</sequence>
<dbReference type="Pfam" id="PF00535">
    <property type="entry name" value="Glycos_transf_2"/>
    <property type="match status" value="1"/>
</dbReference>
<accession>A0ABW3STH1</accession>
<organism evidence="2 3">
    <name type="scientific">Pontibacter rugosus</name>
    <dbReference type="NCBI Taxonomy" id="1745966"/>
    <lineage>
        <taxon>Bacteria</taxon>
        <taxon>Pseudomonadati</taxon>
        <taxon>Bacteroidota</taxon>
        <taxon>Cytophagia</taxon>
        <taxon>Cytophagales</taxon>
        <taxon>Hymenobacteraceae</taxon>
        <taxon>Pontibacter</taxon>
    </lineage>
</organism>
<keyword evidence="3" id="KW-1185">Reference proteome</keyword>
<dbReference type="RefSeq" id="WP_377531364.1">
    <property type="nucleotide sequence ID" value="NZ_JBHTLD010000229.1"/>
</dbReference>
<dbReference type="PANTHER" id="PTHR43685">
    <property type="entry name" value="GLYCOSYLTRANSFERASE"/>
    <property type="match status" value="1"/>
</dbReference>
<evidence type="ECO:0000313" key="2">
    <source>
        <dbReference type="EMBL" id="MFD1188197.1"/>
    </source>
</evidence>
<dbReference type="InterPro" id="IPR050834">
    <property type="entry name" value="Glycosyltransf_2"/>
</dbReference>
<dbReference type="InterPro" id="IPR029044">
    <property type="entry name" value="Nucleotide-diphossugar_trans"/>
</dbReference>
<dbReference type="SUPFAM" id="SSF53448">
    <property type="entry name" value="Nucleotide-diphospho-sugar transferases"/>
    <property type="match status" value="1"/>
</dbReference>
<reference evidence="3" key="1">
    <citation type="journal article" date="2019" name="Int. J. Syst. Evol. Microbiol.">
        <title>The Global Catalogue of Microorganisms (GCM) 10K type strain sequencing project: providing services to taxonomists for standard genome sequencing and annotation.</title>
        <authorList>
            <consortium name="The Broad Institute Genomics Platform"/>
            <consortium name="The Broad Institute Genome Sequencing Center for Infectious Disease"/>
            <person name="Wu L."/>
            <person name="Ma J."/>
        </authorList>
    </citation>
    <scope>NUCLEOTIDE SEQUENCE [LARGE SCALE GENOMIC DNA]</scope>
    <source>
        <strain evidence="3">JCM 31319</strain>
    </source>
</reference>
<dbReference type="PANTHER" id="PTHR43685:SF2">
    <property type="entry name" value="GLYCOSYLTRANSFERASE 2-LIKE DOMAIN-CONTAINING PROTEIN"/>
    <property type="match status" value="1"/>
</dbReference>
<name>A0ABW3STH1_9BACT</name>
<comment type="caution">
    <text evidence="2">The sequence shown here is derived from an EMBL/GenBank/DDBJ whole genome shotgun (WGS) entry which is preliminary data.</text>
</comment>
<feature type="domain" description="Glycosyltransferase 2-like" evidence="1">
    <location>
        <begin position="7"/>
        <end position="119"/>
    </location>
</feature>
<protein>
    <submittedName>
        <fullName evidence="2">Glycosyltransferase family 2 protein</fullName>
    </submittedName>
</protein>
<proteinExistence type="predicted"/>
<evidence type="ECO:0000313" key="3">
    <source>
        <dbReference type="Proteomes" id="UP001597094"/>
    </source>
</evidence>
<dbReference type="InterPro" id="IPR001173">
    <property type="entry name" value="Glyco_trans_2-like"/>
</dbReference>
<dbReference type="Proteomes" id="UP001597094">
    <property type="component" value="Unassembled WGS sequence"/>
</dbReference>
<evidence type="ECO:0000259" key="1">
    <source>
        <dbReference type="Pfam" id="PF00535"/>
    </source>
</evidence>
<gene>
    <name evidence="2" type="ORF">ACFQ2O_18435</name>
</gene>